<name>A0A3D5J040_9FLAO</name>
<dbReference type="RefSeq" id="WP_272957537.1">
    <property type="nucleotide sequence ID" value="NZ_CAJXAW010000031.1"/>
</dbReference>
<feature type="transmembrane region" description="Helical" evidence="1">
    <location>
        <begin position="115"/>
        <end position="135"/>
    </location>
</feature>
<organism evidence="2 3">
    <name type="scientific">Zunongwangia profunda</name>
    <dbReference type="NCBI Taxonomy" id="398743"/>
    <lineage>
        <taxon>Bacteria</taxon>
        <taxon>Pseudomonadati</taxon>
        <taxon>Bacteroidota</taxon>
        <taxon>Flavobacteriia</taxon>
        <taxon>Flavobacteriales</taxon>
        <taxon>Flavobacteriaceae</taxon>
        <taxon>Zunongwangia</taxon>
    </lineage>
</organism>
<protein>
    <submittedName>
        <fullName evidence="2">Uncharacterized protein</fullName>
    </submittedName>
</protein>
<dbReference type="AlphaFoldDB" id="A0A3D5J040"/>
<proteinExistence type="predicted"/>
<reference evidence="2 3" key="1">
    <citation type="journal article" date="2018" name="Nat. Biotechnol.">
        <title>A standardized bacterial taxonomy based on genome phylogeny substantially revises the tree of life.</title>
        <authorList>
            <person name="Parks D.H."/>
            <person name="Chuvochina M."/>
            <person name="Waite D.W."/>
            <person name="Rinke C."/>
            <person name="Skarshewski A."/>
            <person name="Chaumeil P.A."/>
            <person name="Hugenholtz P."/>
        </authorList>
    </citation>
    <scope>NUCLEOTIDE SEQUENCE [LARGE SCALE GENOMIC DNA]</scope>
    <source>
        <strain evidence="2">UBA9359</strain>
    </source>
</reference>
<dbReference type="EMBL" id="DPMF01000232">
    <property type="protein sequence ID" value="HCV81323.1"/>
    <property type="molecule type" value="Genomic_DNA"/>
</dbReference>
<gene>
    <name evidence="2" type="ORF">DGQ38_09765</name>
</gene>
<accession>A0A3D5J040</accession>
<dbReference type="Proteomes" id="UP000264330">
    <property type="component" value="Unassembled WGS sequence"/>
</dbReference>
<feature type="transmembrane region" description="Helical" evidence="1">
    <location>
        <begin position="12"/>
        <end position="29"/>
    </location>
</feature>
<keyword evidence="1" id="KW-0812">Transmembrane</keyword>
<sequence>MKKPRSLLNRHIVILSAGLFIASLCFKSYCIEDNCADAIGSFILGTIGFVMGGALICWLANPFIFLSWIVIKKFPVLSWILSGIALSTGLLFMTFDRIIINEAGHYSPITGYASGYWIWIISIAIIFLWNSYKLLYKRFGILKK</sequence>
<feature type="transmembrane region" description="Helical" evidence="1">
    <location>
        <begin position="41"/>
        <end position="64"/>
    </location>
</feature>
<evidence type="ECO:0000313" key="3">
    <source>
        <dbReference type="Proteomes" id="UP000264330"/>
    </source>
</evidence>
<evidence type="ECO:0000313" key="2">
    <source>
        <dbReference type="EMBL" id="HCV81323.1"/>
    </source>
</evidence>
<feature type="transmembrane region" description="Helical" evidence="1">
    <location>
        <begin position="76"/>
        <end position="95"/>
    </location>
</feature>
<keyword evidence="1" id="KW-1133">Transmembrane helix</keyword>
<keyword evidence="1" id="KW-0472">Membrane</keyword>
<comment type="caution">
    <text evidence="2">The sequence shown here is derived from an EMBL/GenBank/DDBJ whole genome shotgun (WGS) entry which is preliminary data.</text>
</comment>
<evidence type="ECO:0000256" key="1">
    <source>
        <dbReference type="SAM" id="Phobius"/>
    </source>
</evidence>